<dbReference type="RefSeq" id="WP_141442835.1">
    <property type="nucleotide sequence ID" value="NZ_CP038231.1"/>
</dbReference>
<reference evidence="3 4" key="1">
    <citation type="submission" date="2019-03" db="EMBL/GenBank/DDBJ databases">
        <title>The complete genome sequence of Swingsia_sp. F3b2 LMG30590(T).</title>
        <authorList>
            <person name="Chua K.-O."/>
            <person name="Chan K.-G."/>
            <person name="See-Too W.-S."/>
        </authorList>
    </citation>
    <scope>NUCLEOTIDE SEQUENCE [LARGE SCALE GENOMIC DNA]</scope>
    <source>
        <strain evidence="3 4">F3b2</strain>
    </source>
</reference>
<feature type="signal peptide" evidence="2">
    <location>
        <begin position="1"/>
        <end position="22"/>
    </location>
</feature>
<name>A0A4Y6U707_9PROT</name>
<sequence>MSLTKSLRFLALPALLAGTTLAALPAVAADAPAAQPASAHQSKLAHPIKAIEHAWERHEARVSFRHLSVDGQAALLGILKAQQVLGANDTAGTIRILEKVASDLNSAGRAETKFMAAETDLHPGTKTAVEQANQKASAQTWIPVGGEFIASEELAPEKKAAIAKANTQLRAGQADEAQKTLEVVGSDLDFIIALAPLAPTEGDVTRALQFAKANQPAAEKAALNDALNALVFVSENFVTSMLPANAPSKAAPASAAPVAPAAPAKK</sequence>
<keyword evidence="4" id="KW-1185">Reference proteome</keyword>
<feature type="chain" id="PRO_5021234981" evidence="2">
    <location>
        <begin position="23"/>
        <end position="266"/>
    </location>
</feature>
<dbReference type="KEGG" id="swf:E3E12_02005"/>
<dbReference type="OrthoDB" id="7273218at2"/>
<dbReference type="Proteomes" id="UP000318709">
    <property type="component" value="Chromosome"/>
</dbReference>
<gene>
    <name evidence="3" type="ORF">E3E12_02005</name>
</gene>
<proteinExistence type="predicted"/>
<dbReference type="EMBL" id="CP038231">
    <property type="protein sequence ID" value="QDH13173.1"/>
    <property type="molecule type" value="Genomic_DNA"/>
</dbReference>
<dbReference type="InterPro" id="IPR021236">
    <property type="entry name" value="Uncharacterised_YfdX"/>
</dbReference>
<evidence type="ECO:0000313" key="3">
    <source>
        <dbReference type="EMBL" id="QDH13173.1"/>
    </source>
</evidence>
<evidence type="ECO:0000256" key="2">
    <source>
        <dbReference type="SAM" id="SignalP"/>
    </source>
</evidence>
<evidence type="ECO:0000313" key="4">
    <source>
        <dbReference type="Proteomes" id="UP000318709"/>
    </source>
</evidence>
<accession>A0A4Y6U707</accession>
<protein>
    <submittedName>
        <fullName evidence="3">YfdX family protein</fullName>
    </submittedName>
</protein>
<feature type="region of interest" description="Disordered" evidence="1">
    <location>
        <begin position="247"/>
        <end position="266"/>
    </location>
</feature>
<dbReference type="Pfam" id="PF10938">
    <property type="entry name" value="YfdX"/>
    <property type="match status" value="1"/>
</dbReference>
<dbReference type="AlphaFoldDB" id="A0A4Y6U707"/>
<dbReference type="Gene3D" id="6.10.250.2140">
    <property type="match status" value="1"/>
</dbReference>
<evidence type="ECO:0000256" key="1">
    <source>
        <dbReference type="SAM" id="MobiDB-lite"/>
    </source>
</evidence>
<keyword evidence="2" id="KW-0732">Signal</keyword>
<organism evidence="3 4">
    <name type="scientific">Formicincola oecophyllae</name>
    <dbReference type="NCBI Taxonomy" id="2558361"/>
    <lineage>
        <taxon>Bacteria</taxon>
        <taxon>Pseudomonadati</taxon>
        <taxon>Pseudomonadota</taxon>
        <taxon>Alphaproteobacteria</taxon>
        <taxon>Acetobacterales</taxon>
        <taxon>Acetobacteraceae</taxon>
        <taxon>Formicincola</taxon>
    </lineage>
</organism>